<organism evidence="1 2">
    <name type="scientific">Zophobas morio</name>
    <dbReference type="NCBI Taxonomy" id="2755281"/>
    <lineage>
        <taxon>Eukaryota</taxon>
        <taxon>Metazoa</taxon>
        <taxon>Ecdysozoa</taxon>
        <taxon>Arthropoda</taxon>
        <taxon>Hexapoda</taxon>
        <taxon>Insecta</taxon>
        <taxon>Pterygota</taxon>
        <taxon>Neoptera</taxon>
        <taxon>Endopterygota</taxon>
        <taxon>Coleoptera</taxon>
        <taxon>Polyphaga</taxon>
        <taxon>Cucujiformia</taxon>
        <taxon>Tenebrionidae</taxon>
        <taxon>Zophobas</taxon>
    </lineage>
</organism>
<sequence length="115" mass="12444">MVRSGQVRSDDGQTPWSSYKKQLEAAVTAGSWEEEQKATTLVLASENKADREVKIRSLTRGSGSSIPGKIYENPAAITIDTGAEVSIVRKGCVRAEDVEPIAETVRLKIVTVLVN</sequence>
<dbReference type="EMBL" id="JALNTZ010000006">
    <property type="protein sequence ID" value="KAJ3650007.1"/>
    <property type="molecule type" value="Genomic_DNA"/>
</dbReference>
<evidence type="ECO:0000313" key="2">
    <source>
        <dbReference type="Proteomes" id="UP001168821"/>
    </source>
</evidence>
<name>A0AA38I974_9CUCU</name>
<gene>
    <name evidence="1" type="ORF">Zmor_021720</name>
</gene>
<dbReference type="Proteomes" id="UP001168821">
    <property type="component" value="Unassembled WGS sequence"/>
</dbReference>
<accession>A0AA38I974</accession>
<proteinExistence type="predicted"/>
<dbReference type="AlphaFoldDB" id="A0AA38I974"/>
<protein>
    <submittedName>
        <fullName evidence="1">Uncharacterized protein</fullName>
    </submittedName>
</protein>
<reference evidence="1" key="1">
    <citation type="journal article" date="2023" name="G3 (Bethesda)">
        <title>Whole genome assemblies of Zophobas morio and Tenebrio molitor.</title>
        <authorList>
            <person name="Kaur S."/>
            <person name="Stinson S.A."/>
            <person name="diCenzo G.C."/>
        </authorList>
    </citation>
    <scope>NUCLEOTIDE SEQUENCE</scope>
    <source>
        <strain evidence="1">QUZm001</strain>
    </source>
</reference>
<keyword evidence="2" id="KW-1185">Reference proteome</keyword>
<evidence type="ECO:0000313" key="1">
    <source>
        <dbReference type="EMBL" id="KAJ3650007.1"/>
    </source>
</evidence>
<comment type="caution">
    <text evidence="1">The sequence shown here is derived from an EMBL/GenBank/DDBJ whole genome shotgun (WGS) entry which is preliminary data.</text>
</comment>